<dbReference type="InterPro" id="IPR011705">
    <property type="entry name" value="BACK"/>
</dbReference>
<dbReference type="EMBL" id="BSDZ01000079">
    <property type="protein sequence ID" value="GLI67957.1"/>
    <property type="molecule type" value="Genomic_DNA"/>
</dbReference>
<protein>
    <recommendedName>
        <fullName evidence="3">BACK domain-containing protein</fullName>
    </recommendedName>
</protein>
<gene>
    <name evidence="4" type="ORF">VaNZ11_012291</name>
</gene>
<sequence length="328" mass="35421">MDSINVLTFLGGLRDVRELLSALTRYCTYDGLRALELVAGSSESSNILQDEVTSEMLLIADLCSTKDVGDATFHHLDAVTDVGKLALQRIGTTLLRTIHLDERQLTIALGTSTVQNVLAARNLCLVALYASFSPGNCFRIFRFADECGIAPLRQAAEQVCLASFSHDAGGVQDVAGFTLLKQDQLQTLLQSDALQVDSELDVFHVIVAWVDACPQERGQLMAVLVQHCVRLGAMDLGQLEQLDQNPHVIASREVTCVVAQAYVMRIMCRSAETTIRLRDSVARAKAVVKAEAERALTAWAVAGEEPWAASGSGAIATSRPGGGEIWAH</sequence>
<dbReference type="Gene3D" id="1.25.40.420">
    <property type="match status" value="1"/>
</dbReference>
<accession>A0ABQ5SF38</accession>
<comment type="caution">
    <text evidence="4">The sequence shown here is derived from an EMBL/GenBank/DDBJ whole genome shotgun (WGS) entry which is preliminary data.</text>
</comment>
<keyword evidence="1" id="KW-0880">Kelch repeat</keyword>
<dbReference type="Pfam" id="PF07707">
    <property type="entry name" value="BACK"/>
    <property type="match status" value="1"/>
</dbReference>
<keyword evidence="5" id="KW-1185">Reference proteome</keyword>
<dbReference type="SMART" id="SM00875">
    <property type="entry name" value="BACK"/>
    <property type="match status" value="1"/>
</dbReference>
<evidence type="ECO:0000313" key="4">
    <source>
        <dbReference type="EMBL" id="GLI67957.1"/>
    </source>
</evidence>
<feature type="domain" description="BACK" evidence="3">
    <location>
        <begin position="137"/>
        <end position="243"/>
    </location>
</feature>
<organism evidence="4 5">
    <name type="scientific">Volvox africanus</name>
    <dbReference type="NCBI Taxonomy" id="51714"/>
    <lineage>
        <taxon>Eukaryota</taxon>
        <taxon>Viridiplantae</taxon>
        <taxon>Chlorophyta</taxon>
        <taxon>core chlorophytes</taxon>
        <taxon>Chlorophyceae</taxon>
        <taxon>CS clade</taxon>
        <taxon>Chlamydomonadales</taxon>
        <taxon>Volvocaceae</taxon>
        <taxon>Volvox</taxon>
    </lineage>
</organism>
<reference evidence="4 5" key="1">
    <citation type="journal article" date="2023" name="IScience">
        <title>Expanded male sex-determining region conserved during the evolution of homothallism in the green alga Volvox.</title>
        <authorList>
            <person name="Yamamoto K."/>
            <person name="Matsuzaki R."/>
            <person name="Mahakham W."/>
            <person name="Heman W."/>
            <person name="Sekimoto H."/>
            <person name="Kawachi M."/>
            <person name="Minakuchi Y."/>
            <person name="Toyoda A."/>
            <person name="Nozaki H."/>
        </authorList>
    </citation>
    <scope>NUCLEOTIDE SEQUENCE [LARGE SCALE GENOMIC DNA]</scope>
    <source>
        <strain evidence="4 5">NIES-4468</strain>
    </source>
</reference>
<evidence type="ECO:0000313" key="5">
    <source>
        <dbReference type="Proteomes" id="UP001165090"/>
    </source>
</evidence>
<evidence type="ECO:0000259" key="3">
    <source>
        <dbReference type="SMART" id="SM00875"/>
    </source>
</evidence>
<dbReference type="PANTHER" id="PTHR45632">
    <property type="entry name" value="LD33804P"/>
    <property type="match status" value="1"/>
</dbReference>
<name>A0ABQ5SF38_9CHLO</name>
<dbReference type="Proteomes" id="UP001165090">
    <property type="component" value="Unassembled WGS sequence"/>
</dbReference>
<evidence type="ECO:0000256" key="2">
    <source>
        <dbReference type="ARBA" id="ARBA00022737"/>
    </source>
</evidence>
<keyword evidence="2" id="KW-0677">Repeat</keyword>
<evidence type="ECO:0000256" key="1">
    <source>
        <dbReference type="ARBA" id="ARBA00022441"/>
    </source>
</evidence>
<dbReference type="PANTHER" id="PTHR45632:SF3">
    <property type="entry name" value="KELCH-LIKE PROTEIN 32"/>
    <property type="match status" value="1"/>
</dbReference>
<proteinExistence type="predicted"/>